<evidence type="ECO:0000256" key="1">
    <source>
        <dbReference type="SAM" id="SignalP"/>
    </source>
</evidence>
<organism evidence="3 4">
    <name type="scientific">Prorocentrum cordatum</name>
    <dbReference type="NCBI Taxonomy" id="2364126"/>
    <lineage>
        <taxon>Eukaryota</taxon>
        <taxon>Sar</taxon>
        <taxon>Alveolata</taxon>
        <taxon>Dinophyceae</taxon>
        <taxon>Prorocentrales</taxon>
        <taxon>Prorocentraceae</taxon>
        <taxon>Prorocentrum</taxon>
    </lineage>
</organism>
<accession>A0ABN9QPE7</accession>
<comment type="caution">
    <text evidence="3">The sequence shown here is derived from an EMBL/GenBank/DDBJ whole genome shotgun (WGS) entry which is preliminary data.</text>
</comment>
<sequence>MPARWALAAAPAALAAARGAAPQPRAAPGACAAASLPAPPRGGGEHLLLQRPPRGGSLLARLAGGARGGAAACEDAPPPQWELPCASYGYLCADGEWGGQVQSYCPVTCGTCPATAAIGTTCEDAPPAQWEFPCSSYEHLCADGQWGGQVRSHCPLTCGTCPETAATRNGSSVTAAPGLACADAPPETWTQPCSFYASFCSNPGYEALMATHCRQTCGLCGGASGAVARPNQTIGSTGRCKALSDNSNKLAQSLHVVLVPSGFGGDLAAFERAARKMYQVFSSYRPFDADKVDALQVWYVDAELDESTELCVFGDDANGSIPGCAAVDRLLCCPGKDRLVEHAERHCGSGLVMNTLIVHNDARYGGAGFPWTAAASVSVNESSAQIAIHELGHSLFGLGDEYTVGWGNADEDPNCDRSGCSKWSDLIGKWGVGCKPGKCGDGAWYCAEETMMASFSWKFGEVNERISCCKYFYHTGSIPRYCQKFNEDGLDLTSYCNGTLWHGRYTNLGTDVTLLQGNGSSSRPLGEPGSDLQGTPYVQVASPVAWTLRALPPRSEAELDGEQWECVRSEEPVPDGLYLRETVEGDLAGARDHGRLGGHGTVVVEVLGSGSRQVDRTITLTVDRQVEVPFPVSGGGDEDQQPVVYERRGSMRVVLRSGEGCRVRPSAQGGSAAAAE</sequence>
<feature type="domain" description="ShKT" evidence="2">
    <location>
        <begin position="72"/>
        <end position="113"/>
    </location>
</feature>
<dbReference type="Gene3D" id="1.10.10.1870">
    <property type="entry name" value="ShTK domain-like"/>
    <property type="match status" value="2"/>
</dbReference>
<dbReference type="Pfam" id="PF01549">
    <property type="entry name" value="ShK"/>
    <property type="match status" value="3"/>
</dbReference>
<name>A0ABN9QPE7_9DINO</name>
<dbReference type="Gene3D" id="1.10.10.1940">
    <property type="match status" value="1"/>
</dbReference>
<proteinExistence type="predicted"/>
<dbReference type="PANTHER" id="PTHR46219">
    <property type="entry name" value="PROTEIN CBG11138"/>
    <property type="match status" value="1"/>
</dbReference>
<evidence type="ECO:0000313" key="4">
    <source>
        <dbReference type="Proteomes" id="UP001189429"/>
    </source>
</evidence>
<feature type="chain" id="PRO_5047120673" description="ShKT domain-containing protein" evidence="1">
    <location>
        <begin position="18"/>
        <end position="676"/>
    </location>
</feature>
<dbReference type="PANTHER" id="PTHR46219:SF5">
    <property type="entry name" value="SHKT DOMAIN-CONTAINING PROTEIN"/>
    <property type="match status" value="1"/>
</dbReference>
<dbReference type="Gene3D" id="3.40.390.10">
    <property type="entry name" value="Collagenase (Catalytic Domain)"/>
    <property type="match status" value="1"/>
</dbReference>
<gene>
    <name evidence="3" type="ORF">PCOR1329_LOCUS13529</name>
</gene>
<dbReference type="Proteomes" id="UP001189429">
    <property type="component" value="Unassembled WGS sequence"/>
</dbReference>
<dbReference type="InterPro" id="IPR019026">
    <property type="entry name" value="Peptidase_M64_IgA"/>
</dbReference>
<evidence type="ECO:0000259" key="2">
    <source>
        <dbReference type="SMART" id="SM00254"/>
    </source>
</evidence>
<evidence type="ECO:0000313" key="3">
    <source>
        <dbReference type="EMBL" id="CAK0807746.1"/>
    </source>
</evidence>
<feature type="domain" description="ShKT" evidence="2">
    <location>
        <begin position="180"/>
        <end position="221"/>
    </location>
</feature>
<dbReference type="InterPro" id="IPR003582">
    <property type="entry name" value="ShKT_dom"/>
</dbReference>
<keyword evidence="1" id="KW-0732">Signal</keyword>
<dbReference type="InterPro" id="IPR024079">
    <property type="entry name" value="MetalloPept_cat_dom_sf"/>
</dbReference>
<feature type="signal peptide" evidence="1">
    <location>
        <begin position="1"/>
        <end position="17"/>
    </location>
</feature>
<dbReference type="Pfam" id="PF09471">
    <property type="entry name" value="Peptidase_M64"/>
    <property type="match status" value="1"/>
</dbReference>
<protein>
    <recommendedName>
        <fullName evidence="2">ShKT domain-containing protein</fullName>
    </recommendedName>
</protein>
<keyword evidence="4" id="KW-1185">Reference proteome</keyword>
<dbReference type="EMBL" id="CAUYUJ010004002">
    <property type="protein sequence ID" value="CAK0807746.1"/>
    <property type="molecule type" value="Genomic_DNA"/>
</dbReference>
<reference evidence="3" key="1">
    <citation type="submission" date="2023-10" db="EMBL/GenBank/DDBJ databases">
        <authorList>
            <person name="Chen Y."/>
            <person name="Shah S."/>
            <person name="Dougan E. K."/>
            <person name="Thang M."/>
            <person name="Chan C."/>
        </authorList>
    </citation>
    <scope>NUCLEOTIDE SEQUENCE [LARGE SCALE GENOMIC DNA]</scope>
</reference>
<feature type="domain" description="ShKT" evidence="2">
    <location>
        <begin position="121"/>
        <end position="162"/>
    </location>
</feature>
<dbReference type="SMART" id="SM00254">
    <property type="entry name" value="ShKT"/>
    <property type="match status" value="3"/>
</dbReference>